<dbReference type="STRING" id="425265.A8Q4W0"/>
<dbReference type="InterPro" id="IPR016158">
    <property type="entry name" value="Cullin_homology"/>
</dbReference>
<dbReference type="SUPFAM" id="SSF74788">
    <property type="entry name" value="Cullin repeat-like"/>
    <property type="match status" value="1"/>
</dbReference>
<dbReference type="PANTHER" id="PTHR11932">
    <property type="entry name" value="CULLIN"/>
    <property type="match status" value="1"/>
</dbReference>
<dbReference type="GO" id="GO:0006511">
    <property type="term" value="P:ubiquitin-dependent protein catabolic process"/>
    <property type="evidence" value="ECO:0007669"/>
    <property type="project" value="InterPro"/>
</dbReference>
<keyword evidence="2" id="KW-1017">Isopeptide bond</keyword>
<dbReference type="InterPro" id="IPR001373">
    <property type="entry name" value="Cullin_N"/>
</dbReference>
<dbReference type="GO" id="GO:0031625">
    <property type="term" value="F:ubiquitin protein ligase binding"/>
    <property type="evidence" value="ECO:0007669"/>
    <property type="project" value="InterPro"/>
</dbReference>
<dbReference type="InterPro" id="IPR045093">
    <property type="entry name" value="Cullin"/>
</dbReference>
<accession>A8Q4W0</accession>
<dbReference type="Gene3D" id="3.30.230.130">
    <property type="entry name" value="Cullin, Chain C, Domain 2"/>
    <property type="match status" value="1"/>
</dbReference>
<evidence type="ECO:0000256" key="1">
    <source>
        <dbReference type="ARBA" id="ARBA00006019"/>
    </source>
</evidence>
<dbReference type="FunFam" id="1.20.1310.10:FF:000001">
    <property type="entry name" value="Cullin 3"/>
    <property type="match status" value="1"/>
</dbReference>
<dbReference type="SUPFAM" id="SSF75632">
    <property type="entry name" value="Cullin homology domain"/>
    <property type="match status" value="1"/>
</dbReference>
<dbReference type="KEGG" id="mgl:MGL_2653"/>
<dbReference type="FunFam" id="1.10.10.10:FF:000014">
    <property type="entry name" value="Cullin 1"/>
    <property type="match status" value="1"/>
</dbReference>
<evidence type="ECO:0000313" key="7">
    <source>
        <dbReference type="EMBL" id="EDP43057.1"/>
    </source>
</evidence>
<dbReference type="InterPro" id="IPR016159">
    <property type="entry name" value="Cullin_repeat-like_dom_sf"/>
</dbReference>
<dbReference type="Proteomes" id="UP000008837">
    <property type="component" value="Unassembled WGS sequence"/>
</dbReference>
<evidence type="ECO:0000256" key="4">
    <source>
        <dbReference type="PROSITE-ProRule" id="PRU00330"/>
    </source>
</evidence>
<dbReference type="GeneID" id="5854576"/>
<dbReference type="OMA" id="KCINLMK"/>
<dbReference type="VEuPathDB" id="FungiDB:MGL_2653"/>
<dbReference type="EMBL" id="AAYY01000009">
    <property type="protein sequence ID" value="EDP43057.1"/>
    <property type="molecule type" value="Genomic_DNA"/>
</dbReference>
<dbReference type="OrthoDB" id="27073at2759"/>
<comment type="similarity">
    <text evidence="1 4 5">Belongs to the cullin family.</text>
</comment>
<dbReference type="InterPro" id="IPR036317">
    <property type="entry name" value="Cullin_homology_sf"/>
</dbReference>
<dbReference type="Pfam" id="PF10557">
    <property type="entry name" value="Cullin_Nedd8"/>
    <property type="match status" value="1"/>
</dbReference>
<dbReference type="Gene3D" id="1.10.10.10">
    <property type="entry name" value="Winged helix-like DNA-binding domain superfamily/Winged helix DNA-binding domain"/>
    <property type="match status" value="1"/>
</dbReference>
<sequence length="822" mass="94089">MSSGAPRRVGARHHKLRAPRTHGLSVSVDEMWSRLSSAIAQIQHHNISKLSYEEHYRYAYNLILNQQGDMLYGGVRRQVHEHLVHQSDQRLVPLFLLSTEDAVAVTEALSSKGKRREDAAREEARVFAWLPGQADELLPSIPAGERFLGAVTDVWEDHCSCMSKIRDVLKYVDRVYVPNHHRAPIWDLGLELFRDSVVRSARVPCRANLIVAMLRQVYCEREGATVERRTMKAAADMLLSLSHDAHSSVYAQDFEPVFLATTSQYYAAEAARLLSVQQATYYLQAVERRFADERVRVEACFSPATLAPLKDLVERHLLSEQLDAILDMEDGGLVSLLDADARADIERMYRLFRLVPPGLDALNKVLRMYVTNRGKTINETTLAGQDGAPSAEVALSWVNQVLDAKNRLDGILHTSFHSDKSCEAAINEAMDAFINMNVRAPEYISLFIDEHLRKGTRAADDTTLEQMLDKTITIFRYIHEKDVFERYYKMHLTRRLLHNRSVSDDAERSMIAKLKVECGHGYVQKLQGMLNDMKLSEEVLAAFHRAQEREQRQLPLQMNVHVLTATYWPISSPTEPCTLPPALLEACESFEKFYGTRHRGRVLTWQPTLGTAEVRVRFKTRTHELVVSTYALMVLLLFEHSDTLSYRDIRAATRMPDVDLQRTLQSLACAKYKVLQKEPKGRDVHETDLFSFHADFTCPLARVKIAQIAAKVESPQERKETTAKVEEERKNQVEACIVRIMKSRKTLAHNDLVHEVVHQLLPRFQPSPALIKKRIESLLDRGSYMRLSLHEAFIRFACILTRTHTPEYIERTEARHVYQYVA</sequence>
<dbReference type="InterPro" id="IPR059120">
    <property type="entry name" value="Cullin-like_AB"/>
</dbReference>
<dbReference type="Gene3D" id="1.20.1310.10">
    <property type="entry name" value="Cullin Repeats"/>
    <property type="match status" value="4"/>
</dbReference>
<dbReference type="InParanoid" id="A8Q4W0"/>
<dbReference type="InterPro" id="IPR036388">
    <property type="entry name" value="WH-like_DNA-bd_sf"/>
</dbReference>
<name>A8Q4W0_MALGO</name>
<evidence type="ECO:0000313" key="8">
    <source>
        <dbReference type="Proteomes" id="UP000008837"/>
    </source>
</evidence>
<dbReference type="FunCoup" id="A8Q4W0">
    <property type="interactions" value="526"/>
</dbReference>
<evidence type="ECO:0000259" key="6">
    <source>
        <dbReference type="PROSITE" id="PS50069"/>
    </source>
</evidence>
<feature type="domain" description="Cullin family profile" evidence="6">
    <location>
        <begin position="439"/>
        <end position="668"/>
    </location>
</feature>
<proteinExistence type="inferred from homology"/>
<evidence type="ECO:0000256" key="5">
    <source>
        <dbReference type="RuleBase" id="RU003829"/>
    </source>
</evidence>
<organism evidence="7 8">
    <name type="scientific">Malassezia globosa (strain ATCC MYA-4612 / CBS 7966)</name>
    <name type="common">Dandruff-associated fungus</name>
    <dbReference type="NCBI Taxonomy" id="425265"/>
    <lineage>
        <taxon>Eukaryota</taxon>
        <taxon>Fungi</taxon>
        <taxon>Dikarya</taxon>
        <taxon>Basidiomycota</taxon>
        <taxon>Ustilaginomycotina</taxon>
        <taxon>Malasseziomycetes</taxon>
        <taxon>Malasseziales</taxon>
        <taxon>Malasseziaceae</taxon>
        <taxon>Malassezia</taxon>
    </lineage>
</organism>
<dbReference type="PROSITE" id="PS50069">
    <property type="entry name" value="CULLIN_2"/>
    <property type="match status" value="1"/>
</dbReference>
<dbReference type="InterPro" id="IPR036390">
    <property type="entry name" value="WH_DNA-bd_sf"/>
</dbReference>
<keyword evidence="8" id="KW-1185">Reference proteome</keyword>
<dbReference type="SUPFAM" id="SSF46785">
    <property type="entry name" value="Winged helix' DNA-binding domain"/>
    <property type="match status" value="1"/>
</dbReference>
<reference evidence="7 8" key="1">
    <citation type="journal article" date="2007" name="Proc. Natl. Acad. Sci. U.S.A.">
        <title>Dandruff-associated Malassezia genomes reveal convergent and divergent virulence traits shared with plant and human fungal pathogens.</title>
        <authorList>
            <person name="Xu J."/>
            <person name="Saunders C.W."/>
            <person name="Hu P."/>
            <person name="Grant R.A."/>
            <person name="Boekhout T."/>
            <person name="Kuramae E.E."/>
            <person name="Kronstad J.W."/>
            <person name="Deangelis Y.M."/>
            <person name="Reeder N.L."/>
            <person name="Johnstone K.R."/>
            <person name="Leland M."/>
            <person name="Fieno A.M."/>
            <person name="Begley W.M."/>
            <person name="Sun Y."/>
            <person name="Lacey M.P."/>
            <person name="Chaudhary T."/>
            <person name="Keough T."/>
            <person name="Chu L."/>
            <person name="Sears R."/>
            <person name="Yuan B."/>
            <person name="Dawson T.L.Jr."/>
        </authorList>
    </citation>
    <scope>NUCLEOTIDE SEQUENCE [LARGE SCALE GENOMIC DNA]</scope>
    <source>
        <strain evidence="8">ATCC MYA-4612 / CBS 7966</strain>
    </source>
</reference>
<evidence type="ECO:0000256" key="3">
    <source>
        <dbReference type="ARBA" id="ARBA00022843"/>
    </source>
</evidence>
<gene>
    <name evidence="7" type="ORF">MGL_2653</name>
</gene>
<comment type="caution">
    <text evidence="7">The sequence shown here is derived from an EMBL/GenBank/DDBJ whole genome shotgun (WGS) entry which is preliminary data.</text>
</comment>
<dbReference type="AlphaFoldDB" id="A8Q4W0"/>
<dbReference type="Pfam" id="PF26557">
    <property type="entry name" value="Cullin_AB"/>
    <property type="match status" value="1"/>
</dbReference>
<evidence type="ECO:0000256" key="2">
    <source>
        <dbReference type="ARBA" id="ARBA00022499"/>
    </source>
</evidence>
<dbReference type="InterPro" id="IPR019559">
    <property type="entry name" value="Cullin_neddylation_domain"/>
</dbReference>
<dbReference type="FunFam" id="1.20.1310.10:FF:000002">
    <property type="entry name" value="cullin-3 isoform X1"/>
    <property type="match status" value="1"/>
</dbReference>
<keyword evidence="3" id="KW-0832">Ubl conjugation</keyword>
<dbReference type="Pfam" id="PF00888">
    <property type="entry name" value="Cullin"/>
    <property type="match status" value="1"/>
</dbReference>
<protein>
    <recommendedName>
        <fullName evidence="6">Cullin family profile domain-containing protein</fullName>
    </recommendedName>
</protein>
<dbReference type="SMART" id="SM00884">
    <property type="entry name" value="Cullin_Nedd8"/>
    <property type="match status" value="1"/>
</dbReference>
<dbReference type="RefSeq" id="XP_001730271.1">
    <property type="nucleotide sequence ID" value="XM_001730219.1"/>
</dbReference>
<dbReference type="SMART" id="SM00182">
    <property type="entry name" value="CULLIN"/>
    <property type="match status" value="1"/>
</dbReference>